<name>A0A9E2S4I9_9BACT</name>
<dbReference type="PROSITE" id="PS51257">
    <property type="entry name" value="PROKAR_LIPOPROTEIN"/>
    <property type="match status" value="1"/>
</dbReference>
<dbReference type="RefSeq" id="WP_217790116.1">
    <property type="nucleotide sequence ID" value="NZ_JAHSPG010000002.1"/>
</dbReference>
<sequence length="150" mass="16939">MKRIFLLVLPVALFSCGNSTEQRKDGFSQAPTTKEDSLYEEVMKGHDIGMAAMGKIKGYQSQSQRALDSVAKLPNQKLAEAYKQNVLSVQQALNHADSSMNDWMEKFSPDSFENDKAKRVEYLESEKNKVNDVRQMILGSLKKADSLFKK</sequence>
<reference evidence="2" key="1">
    <citation type="submission" date="2021-06" db="EMBL/GenBank/DDBJ databases">
        <authorList>
            <person name="Huq M.A."/>
        </authorList>
    </citation>
    <scope>NUCLEOTIDE SEQUENCE</scope>
    <source>
        <strain evidence="2">MAH-26</strain>
    </source>
</reference>
<accession>A0A9E2S4I9</accession>
<evidence type="ECO:0000256" key="1">
    <source>
        <dbReference type="ARBA" id="ARBA00022723"/>
    </source>
</evidence>
<dbReference type="InterPro" id="IPR007837">
    <property type="entry name" value="DinB"/>
</dbReference>
<dbReference type="AlphaFoldDB" id="A0A9E2S4I9"/>
<evidence type="ECO:0000313" key="2">
    <source>
        <dbReference type="EMBL" id="MBV4356483.1"/>
    </source>
</evidence>
<keyword evidence="3" id="KW-1185">Reference proteome</keyword>
<proteinExistence type="predicted"/>
<keyword evidence="1" id="KW-0479">Metal-binding</keyword>
<dbReference type="GO" id="GO:0046872">
    <property type="term" value="F:metal ion binding"/>
    <property type="evidence" value="ECO:0007669"/>
    <property type="project" value="UniProtKB-KW"/>
</dbReference>
<dbReference type="Pfam" id="PF05163">
    <property type="entry name" value="DinB"/>
    <property type="match status" value="1"/>
</dbReference>
<comment type="caution">
    <text evidence="2">The sequence shown here is derived from an EMBL/GenBank/DDBJ whole genome shotgun (WGS) entry which is preliminary data.</text>
</comment>
<protein>
    <recommendedName>
        <fullName evidence="4">Viral A-type inclusion protein</fullName>
    </recommendedName>
</protein>
<gene>
    <name evidence="2" type="ORF">KTO63_04930</name>
</gene>
<evidence type="ECO:0000313" key="3">
    <source>
        <dbReference type="Proteomes" id="UP000812270"/>
    </source>
</evidence>
<dbReference type="EMBL" id="JAHSPG010000002">
    <property type="protein sequence ID" value="MBV4356483.1"/>
    <property type="molecule type" value="Genomic_DNA"/>
</dbReference>
<organism evidence="2 3">
    <name type="scientific">Pinibacter aurantiacus</name>
    <dbReference type="NCBI Taxonomy" id="2851599"/>
    <lineage>
        <taxon>Bacteria</taxon>
        <taxon>Pseudomonadati</taxon>
        <taxon>Bacteroidota</taxon>
        <taxon>Chitinophagia</taxon>
        <taxon>Chitinophagales</taxon>
        <taxon>Chitinophagaceae</taxon>
        <taxon>Pinibacter</taxon>
    </lineage>
</organism>
<dbReference type="Proteomes" id="UP000812270">
    <property type="component" value="Unassembled WGS sequence"/>
</dbReference>
<evidence type="ECO:0008006" key="4">
    <source>
        <dbReference type="Google" id="ProtNLM"/>
    </source>
</evidence>